<keyword evidence="13" id="KW-0413">Isomerase</keyword>
<dbReference type="NCBIfam" id="TIGR00604">
    <property type="entry name" value="rad3"/>
    <property type="match status" value="1"/>
</dbReference>
<dbReference type="Gene3D" id="3.40.50.300">
    <property type="entry name" value="P-loop containing nucleotide triphosphate hydrolases"/>
    <property type="match status" value="3"/>
</dbReference>
<dbReference type="InterPro" id="IPR006555">
    <property type="entry name" value="ATP-dep_Helicase_C"/>
</dbReference>
<evidence type="ECO:0000256" key="20">
    <source>
        <dbReference type="ARBA" id="ARBA00045702"/>
    </source>
</evidence>
<dbReference type="GO" id="GO:0007064">
    <property type="term" value="P:mitotic sister chromatid cohesion"/>
    <property type="evidence" value="ECO:0007669"/>
    <property type="project" value="EnsemblFungi"/>
</dbReference>
<dbReference type="GO" id="GO:0034085">
    <property type="term" value="P:establishment of sister chromatid cohesion"/>
    <property type="evidence" value="ECO:0007669"/>
    <property type="project" value="EnsemblFungi"/>
</dbReference>
<evidence type="ECO:0000256" key="21">
    <source>
        <dbReference type="ARBA" id="ARBA00048954"/>
    </source>
</evidence>
<evidence type="ECO:0000256" key="11">
    <source>
        <dbReference type="ARBA" id="ARBA00023004"/>
    </source>
</evidence>
<evidence type="ECO:0000256" key="19">
    <source>
        <dbReference type="ARBA" id="ARBA00045008"/>
    </source>
</evidence>
<evidence type="ECO:0000256" key="18">
    <source>
        <dbReference type="ARBA" id="ARBA00044998"/>
    </source>
</evidence>
<gene>
    <name evidence="24" type="ORF">DM01DRAFT_1076167</name>
</gene>
<evidence type="ECO:0000256" key="10">
    <source>
        <dbReference type="ARBA" id="ARBA00022840"/>
    </source>
</evidence>
<evidence type="ECO:0000313" key="24">
    <source>
        <dbReference type="EMBL" id="ORX62296.1"/>
    </source>
</evidence>
<evidence type="ECO:0000256" key="1">
    <source>
        <dbReference type="ARBA" id="ARBA00001966"/>
    </source>
</evidence>
<dbReference type="Pfam" id="PF13307">
    <property type="entry name" value="Helicase_C_2"/>
    <property type="match status" value="1"/>
</dbReference>
<evidence type="ECO:0000313" key="25">
    <source>
        <dbReference type="Proteomes" id="UP000242146"/>
    </source>
</evidence>
<dbReference type="PANTHER" id="PTHR11472">
    <property type="entry name" value="DNA REPAIR DEAD HELICASE RAD3/XP-D SUBFAMILY MEMBER"/>
    <property type="match status" value="1"/>
</dbReference>
<keyword evidence="9 24" id="KW-0347">Helicase</keyword>
<evidence type="ECO:0000256" key="15">
    <source>
        <dbReference type="ARBA" id="ARBA00023306"/>
    </source>
</evidence>
<dbReference type="PROSITE" id="PS51193">
    <property type="entry name" value="HELICASE_ATP_BIND_2"/>
    <property type="match status" value="1"/>
</dbReference>
<comment type="caution">
    <text evidence="24">The sequence shown here is derived from an EMBL/GenBank/DDBJ whole genome shotgun (WGS) entry which is preliminary data.</text>
</comment>
<proteinExistence type="inferred from homology"/>
<dbReference type="GO" id="GO:0046872">
    <property type="term" value="F:metal ion binding"/>
    <property type="evidence" value="ECO:0007669"/>
    <property type="project" value="UniProtKB-KW"/>
</dbReference>
<dbReference type="InterPro" id="IPR010614">
    <property type="entry name" value="RAD3-like_helicase_DEAD"/>
</dbReference>
<name>A0A1X2GWE4_9FUNG</name>
<comment type="similarity">
    <text evidence="3">Belongs to the DEAD box helicase family. DEAH subfamily. DDX11/CHL1 sub-subfamily.</text>
</comment>
<feature type="compositionally biased region" description="Acidic residues" evidence="22">
    <location>
        <begin position="143"/>
        <end position="156"/>
    </location>
</feature>
<dbReference type="EMBL" id="MCGT01000002">
    <property type="protein sequence ID" value="ORX62296.1"/>
    <property type="molecule type" value="Genomic_DNA"/>
</dbReference>
<dbReference type="InterPro" id="IPR014013">
    <property type="entry name" value="Helic_SF1/SF2_ATP-bd_DinG/Rad3"/>
</dbReference>
<evidence type="ECO:0000256" key="14">
    <source>
        <dbReference type="ARBA" id="ARBA00023242"/>
    </source>
</evidence>
<evidence type="ECO:0000256" key="13">
    <source>
        <dbReference type="ARBA" id="ARBA00023235"/>
    </source>
</evidence>
<dbReference type="GO" id="GO:0043139">
    <property type="term" value="F:5'-3' DNA helicase activity"/>
    <property type="evidence" value="ECO:0007669"/>
    <property type="project" value="UniProtKB-EC"/>
</dbReference>
<dbReference type="InterPro" id="IPR027417">
    <property type="entry name" value="P-loop_NTPase"/>
</dbReference>
<comment type="catalytic activity">
    <reaction evidence="21">
        <text>ATP + H2O = ADP + phosphate + H(+)</text>
        <dbReference type="Rhea" id="RHEA:13065"/>
        <dbReference type="ChEBI" id="CHEBI:15377"/>
        <dbReference type="ChEBI" id="CHEBI:15378"/>
        <dbReference type="ChEBI" id="CHEBI:30616"/>
        <dbReference type="ChEBI" id="CHEBI:43474"/>
        <dbReference type="ChEBI" id="CHEBI:456216"/>
        <dbReference type="EC" id="5.6.2.3"/>
    </reaction>
</comment>
<evidence type="ECO:0000256" key="4">
    <source>
        <dbReference type="ARBA" id="ARBA00016387"/>
    </source>
</evidence>
<dbReference type="SUPFAM" id="SSF52540">
    <property type="entry name" value="P-loop containing nucleoside triphosphate hydrolases"/>
    <property type="match status" value="1"/>
</dbReference>
<dbReference type="GO" id="GO:0005634">
    <property type="term" value="C:nucleus"/>
    <property type="evidence" value="ECO:0007669"/>
    <property type="project" value="UniProtKB-SubCell"/>
</dbReference>
<keyword evidence="8" id="KW-0378">Hydrolase</keyword>
<comment type="cofactor">
    <cofactor evidence="1">
        <name>[4Fe-4S] cluster</name>
        <dbReference type="ChEBI" id="CHEBI:49883"/>
    </cofactor>
</comment>
<keyword evidence="11" id="KW-0408">Iron</keyword>
<dbReference type="GO" id="GO:0036297">
    <property type="term" value="P:interstrand cross-link repair"/>
    <property type="evidence" value="ECO:0007669"/>
    <property type="project" value="EnsemblFungi"/>
</dbReference>
<dbReference type="OrthoDB" id="267079at2759"/>
<reference evidence="24 25" key="1">
    <citation type="submission" date="2016-07" db="EMBL/GenBank/DDBJ databases">
        <title>Pervasive Adenine N6-methylation of Active Genes in Fungi.</title>
        <authorList>
            <consortium name="DOE Joint Genome Institute"/>
            <person name="Mondo S.J."/>
            <person name="Dannebaum R.O."/>
            <person name="Kuo R.C."/>
            <person name="Labutti K."/>
            <person name="Haridas S."/>
            <person name="Kuo A."/>
            <person name="Salamov A."/>
            <person name="Ahrendt S.R."/>
            <person name="Lipzen A."/>
            <person name="Sullivan W."/>
            <person name="Andreopoulos W.B."/>
            <person name="Clum A."/>
            <person name="Lindquist E."/>
            <person name="Daum C."/>
            <person name="Ramamoorthy G.K."/>
            <person name="Gryganskyi A."/>
            <person name="Culley D."/>
            <person name="Magnuson J.K."/>
            <person name="James T.Y."/>
            <person name="O'Malley M.A."/>
            <person name="Stajich J.E."/>
            <person name="Spatafora J.W."/>
            <person name="Visel A."/>
            <person name="Grigoriev I.V."/>
        </authorList>
    </citation>
    <scope>NUCLEOTIDE SEQUENCE [LARGE SCALE GENOMIC DNA]</scope>
    <source>
        <strain evidence="24 25">NRRL 3301</strain>
    </source>
</reference>
<evidence type="ECO:0000256" key="2">
    <source>
        <dbReference type="ARBA" id="ARBA00004123"/>
    </source>
</evidence>
<dbReference type="InterPro" id="IPR013020">
    <property type="entry name" value="Rad3/Chl1-like"/>
</dbReference>
<sequence>MAIDFGFPYQPYDIQDEFMNSLYSVISQGKIGIFESPTGTGKSLSLICGSLKWLTDHGDQKDTSIPACNNEQDDGNDDEPDWLKNYQRVSKEQQEEQLRAERKSQLERLINDFRHGQQSRPSKAVDASARKRQKTSATKDTDDFMLDDYNSGDEGDLTSKKPIAPDTTSNLSSEVQQLLARLSEQNTKAKQPSPGPDNDQEQYEFHQQKIFYASRTHSQLTQFIHEVNKTRYKENIWTTPLGSRKNLCINKKVRTLDNVNRINEACLDMQKSKNESCPYLPSTNEQDRWTQFKVQALSKVQDIEDLCKLGEELHICPYYGGRHSSAPSQLVVLPYQHLLHARTRESLGINLKNNIVIIDEAHNLLETINAIHTVTVTLHQLQLALAQIRLYLETYASRLLGQNVVYIKQLIRIVKALARALEPKDAHSKKDCVLRVNEFAHTTDIDQVNLFKLEQYLDTSRLAQKLHGFYDKVRDQHLEAYKKALLTDKNAKKPPPLFTSASSISTLQQIQAFIMCLSHPDSHGRIVVSFSSEDAPHGPQLKYMLLNPADVFQPIVQEAKSIILAGGTMEPISDFVHGIFPTVSNERIHHFSCGHVIPSNHLLPLIVDKGPSGKPLVLNYNNRENGALIDEIGSALVNLCNVVPDGLVCFFSSFSYMDLVFKRWQVKTAGRSLFDRLAEKKKIFKEPKETSQVEAMLRDYALHIDQPKETKGAILFSVVNGKMSEGINFSDRLGRCVVMVGLPFPNRFSVELNEKIKYMDQQQTGKNLGKEYYENLCMRGVNQSIGRAIRHRNDYATIVLLDQRYNMPNIRKKLPSWIGDHVDHCDNLGKALGKISRFFYEKRSAPP</sequence>
<evidence type="ECO:0000256" key="17">
    <source>
        <dbReference type="ARBA" id="ARBA00044969"/>
    </source>
</evidence>
<protein>
    <recommendedName>
        <fullName evidence="5">ATP-dependent DNA helicase CHL1</fullName>
        <ecNumber evidence="17">5.6.2.3</ecNumber>
    </recommendedName>
    <alternativeName>
        <fullName evidence="4">ATP-dependent DNA helicase chl1</fullName>
    </alternativeName>
    <alternativeName>
        <fullName evidence="16">Chromosome loss protein 1</fullName>
    </alternativeName>
    <alternativeName>
        <fullName evidence="18 19">DNA 5'-3' helicase CHL1</fullName>
    </alternativeName>
</protein>
<keyword evidence="6" id="KW-0479">Metal-binding</keyword>
<dbReference type="GO" id="GO:0016818">
    <property type="term" value="F:hydrolase activity, acting on acid anhydrides, in phosphorus-containing anhydrides"/>
    <property type="evidence" value="ECO:0007669"/>
    <property type="project" value="InterPro"/>
</dbReference>
<dbReference type="SMART" id="SM00487">
    <property type="entry name" value="DEXDc"/>
    <property type="match status" value="1"/>
</dbReference>
<dbReference type="Pfam" id="PF06733">
    <property type="entry name" value="DEAD_2"/>
    <property type="match status" value="1"/>
</dbReference>
<dbReference type="GO" id="GO:0000785">
    <property type="term" value="C:chromatin"/>
    <property type="evidence" value="ECO:0007669"/>
    <property type="project" value="EnsemblFungi"/>
</dbReference>
<dbReference type="EC" id="5.6.2.3" evidence="17"/>
<evidence type="ECO:0000256" key="7">
    <source>
        <dbReference type="ARBA" id="ARBA00022741"/>
    </source>
</evidence>
<evidence type="ECO:0000256" key="5">
    <source>
        <dbReference type="ARBA" id="ARBA00017386"/>
    </source>
</evidence>
<dbReference type="GO" id="GO:0031571">
    <property type="term" value="P:mitotic G1 DNA damage checkpoint signaling"/>
    <property type="evidence" value="ECO:0007669"/>
    <property type="project" value="EnsemblFungi"/>
</dbReference>
<dbReference type="InterPro" id="IPR045028">
    <property type="entry name" value="DinG/Rad3-like"/>
</dbReference>
<feature type="domain" description="Helicase ATP-binding" evidence="23">
    <location>
        <begin position="1"/>
        <end position="411"/>
    </location>
</feature>
<evidence type="ECO:0000256" key="3">
    <source>
        <dbReference type="ARBA" id="ARBA00008435"/>
    </source>
</evidence>
<dbReference type="GO" id="GO:0035861">
    <property type="term" value="C:site of double-strand break"/>
    <property type="evidence" value="ECO:0007669"/>
    <property type="project" value="EnsemblFungi"/>
</dbReference>
<evidence type="ECO:0000256" key="22">
    <source>
        <dbReference type="SAM" id="MobiDB-lite"/>
    </source>
</evidence>
<dbReference type="PANTHER" id="PTHR11472:SF41">
    <property type="entry name" value="ATP-DEPENDENT DNA HELICASE DDX11-RELATED"/>
    <property type="match status" value="1"/>
</dbReference>
<comment type="function">
    <text evidence="20">ATP-dependent DNA helicase important for chromosome transmission and normal cell cycle progression in G(2)/M. May have a role in changing DNA topology to allow the loading of proteins involved in maintaining sister chromatid cohesion in the vicinity of the centromeres. Has a specific role in chromosome segregation during meiosis II.</text>
</comment>
<keyword evidence="15" id="KW-0131">Cell cycle</keyword>
<dbReference type="GO" id="GO:0005524">
    <property type="term" value="F:ATP binding"/>
    <property type="evidence" value="ECO:0007669"/>
    <property type="project" value="UniProtKB-KW"/>
</dbReference>
<evidence type="ECO:0000256" key="16">
    <source>
        <dbReference type="ARBA" id="ARBA00029709"/>
    </source>
</evidence>
<evidence type="ECO:0000256" key="9">
    <source>
        <dbReference type="ARBA" id="ARBA00022806"/>
    </source>
</evidence>
<dbReference type="GO" id="GO:0051536">
    <property type="term" value="F:iron-sulfur cluster binding"/>
    <property type="evidence" value="ECO:0007669"/>
    <property type="project" value="UniProtKB-KW"/>
</dbReference>
<dbReference type="CDD" id="cd18788">
    <property type="entry name" value="SF2_C_XPD"/>
    <property type="match status" value="1"/>
</dbReference>
<dbReference type="InterPro" id="IPR006554">
    <property type="entry name" value="Helicase-like_DEXD_c2"/>
</dbReference>
<dbReference type="GO" id="GO:0045005">
    <property type="term" value="P:DNA-templated DNA replication maintenance of fidelity"/>
    <property type="evidence" value="ECO:0007669"/>
    <property type="project" value="EnsemblFungi"/>
</dbReference>
<dbReference type="Proteomes" id="UP000242146">
    <property type="component" value="Unassembled WGS sequence"/>
</dbReference>
<keyword evidence="25" id="KW-1185">Reference proteome</keyword>
<dbReference type="InterPro" id="IPR014001">
    <property type="entry name" value="Helicase_ATP-bd"/>
</dbReference>
<dbReference type="AlphaFoldDB" id="A0A1X2GWE4"/>
<organism evidence="24 25">
    <name type="scientific">Hesseltinella vesiculosa</name>
    <dbReference type="NCBI Taxonomy" id="101127"/>
    <lineage>
        <taxon>Eukaryota</taxon>
        <taxon>Fungi</taxon>
        <taxon>Fungi incertae sedis</taxon>
        <taxon>Mucoromycota</taxon>
        <taxon>Mucoromycotina</taxon>
        <taxon>Mucoromycetes</taxon>
        <taxon>Mucorales</taxon>
        <taxon>Cunninghamellaceae</taxon>
        <taxon>Hesseltinella</taxon>
    </lineage>
</organism>
<dbReference type="SMART" id="SM00488">
    <property type="entry name" value="DEXDc2"/>
    <property type="match status" value="1"/>
</dbReference>
<evidence type="ECO:0000256" key="12">
    <source>
        <dbReference type="ARBA" id="ARBA00023014"/>
    </source>
</evidence>
<comment type="subcellular location">
    <subcellularLocation>
        <location evidence="2">Nucleus</location>
    </subcellularLocation>
</comment>
<dbReference type="FunFam" id="3.40.50.300:FF:001372">
    <property type="entry name" value="ATP-dependent DNA helicase chl1"/>
    <property type="match status" value="1"/>
</dbReference>
<keyword evidence="12" id="KW-0411">Iron-sulfur</keyword>
<dbReference type="GO" id="GO:0003677">
    <property type="term" value="F:DNA binding"/>
    <property type="evidence" value="ECO:0007669"/>
    <property type="project" value="InterPro"/>
</dbReference>
<feature type="region of interest" description="Disordered" evidence="22">
    <location>
        <begin position="112"/>
        <end position="174"/>
    </location>
</feature>
<accession>A0A1X2GWE4</accession>
<keyword evidence="14" id="KW-0539">Nucleus</keyword>
<keyword evidence="10" id="KW-0067">ATP-binding</keyword>
<keyword evidence="7" id="KW-0547">Nucleotide-binding</keyword>
<dbReference type="SMART" id="SM00491">
    <property type="entry name" value="HELICc2"/>
    <property type="match status" value="1"/>
</dbReference>
<evidence type="ECO:0000259" key="23">
    <source>
        <dbReference type="PROSITE" id="PS51193"/>
    </source>
</evidence>
<evidence type="ECO:0000256" key="6">
    <source>
        <dbReference type="ARBA" id="ARBA00022723"/>
    </source>
</evidence>
<evidence type="ECO:0000256" key="8">
    <source>
        <dbReference type="ARBA" id="ARBA00022801"/>
    </source>
</evidence>
<dbReference type="STRING" id="101127.A0A1X2GWE4"/>